<evidence type="ECO:0000313" key="3">
    <source>
        <dbReference type="Proteomes" id="UP000326396"/>
    </source>
</evidence>
<dbReference type="EMBL" id="SZYD01000018">
    <property type="protein sequence ID" value="KAD2804393.1"/>
    <property type="molecule type" value="Genomic_DNA"/>
</dbReference>
<proteinExistence type="predicted"/>
<evidence type="ECO:0000313" key="2">
    <source>
        <dbReference type="EMBL" id="KAD2804393.1"/>
    </source>
</evidence>
<dbReference type="Proteomes" id="UP000326396">
    <property type="component" value="Linkage Group LG8"/>
</dbReference>
<dbReference type="OrthoDB" id="1305902at2759"/>
<gene>
    <name evidence="2" type="ORF">E3N88_37770</name>
</gene>
<accession>A0A5N6LS54</accession>
<dbReference type="AlphaFoldDB" id="A0A5N6LS54"/>
<dbReference type="PANTHER" id="PTHR33223">
    <property type="entry name" value="CCHC-TYPE DOMAIN-CONTAINING PROTEIN"/>
    <property type="match status" value="1"/>
</dbReference>
<sequence>MPRSSRTGTPLEIDQEIEKTARKLRKQAKLQTKLASSSTSTFSPPVTNIWQDVLLSSESENESDTKSSIQEPTSSTQPITMAAEQTLRQWATRDVPQHPLCINYPAVENFELKSGLIHLLPIFRGLENEDPHKFSKRMALLLTTGSVTTWNDLANMFLDKYFPEVKASILRKEIIGINQAKREALHVYWERFKKLCARCPQHGITEHQLLQYFCEGLAPMERRQINASSGGALLDKTPTQIRALITSIAEDSKHSNQEEDWYPDVPRAVKEVSTPHLETEIAELKKTVMQLTKEKDQDSTIQQMDHDTRFNVNDARLIALQVDVNLMRTKLSDQQSMLCLMYAHQREMGSVKRMLESTQHKRKIWEMS</sequence>
<comment type="caution">
    <text evidence="2">The sequence shown here is derived from an EMBL/GenBank/DDBJ whole genome shotgun (WGS) entry which is preliminary data.</text>
</comment>
<dbReference type="PANTHER" id="PTHR33223:SF11">
    <property type="entry name" value="ELEMENT PROTEIN, PUTATIVE-RELATED"/>
    <property type="match status" value="1"/>
</dbReference>
<feature type="domain" description="Retrotransposon gag" evidence="1">
    <location>
        <begin position="145"/>
        <end position="218"/>
    </location>
</feature>
<dbReference type="InterPro" id="IPR005162">
    <property type="entry name" value="Retrotrans_gag_dom"/>
</dbReference>
<organism evidence="2 3">
    <name type="scientific">Mikania micrantha</name>
    <name type="common">bitter vine</name>
    <dbReference type="NCBI Taxonomy" id="192012"/>
    <lineage>
        <taxon>Eukaryota</taxon>
        <taxon>Viridiplantae</taxon>
        <taxon>Streptophyta</taxon>
        <taxon>Embryophyta</taxon>
        <taxon>Tracheophyta</taxon>
        <taxon>Spermatophyta</taxon>
        <taxon>Magnoliopsida</taxon>
        <taxon>eudicotyledons</taxon>
        <taxon>Gunneridae</taxon>
        <taxon>Pentapetalae</taxon>
        <taxon>asterids</taxon>
        <taxon>campanulids</taxon>
        <taxon>Asterales</taxon>
        <taxon>Asteraceae</taxon>
        <taxon>Asteroideae</taxon>
        <taxon>Heliantheae alliance</taxon>
        <taxon>Eupatorieae</taxon>
        <taxon>Mikania</taxon>
    </lineage>
</organism>
<keyword evidence="3" id="KW-1185">Reference proteome</keyword>
<dbReference type="Pfam" id="PF03732">
    <property type="entry name" value="Retrotrans_gag"/>
    <property type="match status" value="1"/>
</dbReference>
<name>A0A5N6LS54_9ASTR</name>
<protein>
    <recommendedName>
        <fullName evidence="1">Retrotransposon gag domain-containing protein</fullName>
    </recommendedName>
</protein>
<reference evidence="2 3" key="1">
    <citation type="submission" date="2019-05" db="EMBL/GenBank/DDBJ databases">
        <title>Mikania micrantha, genome provides insights into the molecular mechanism of rapid growth.</title>
        <authorList>
            <person name="Liu B."/>
        </authorList>
    </citation>
    <scope>NUCLEOTIDE SEQUENCE [LARGE SCALE GENOMIC DNA]</scope>
    <source>
        <strain evidence="2">NLD-2019</strain>
        <tissue evidence="2">Leaf</tissue>
    </source>
</reference>
<evidence type="ECO:0000259" key="1">
    <source>
        <dbReference type="Pfam" id="PF03732"/>
    </source>
</evidence>